<evidence type="ECO:0000256" key="1">
    <source>
        <dbReference type="SAM" id="MobiDB-lite"/>
    </source>
</evidence>
<feature type="region of interest" description="Disordered" evidence="1">
    <location>
        <begin position="75"/>
        <end position="103"/>
    </location>
</feature>
<protein>
    <submittedName>
        <fullName evidence="2">Uncharacterized protein</fullName>
    </submittedName>
</protein>
<dbReference type="GO" id="GO:0003677">
    <property type="term" value="F:DNA binding"/>
    <property type="evidence" value="ECO:0007669"/>
    <property type="project" value="InterPro"/>
</dbReference>
<dbReference type="EMBL" id="DAAFTP010000052">
    <property type="protein sequence ID" value="HAB1454741.1"/>
    <property type="molecule type" value="Genomic_DNA"/>
</dbReference>
<name>A0A6X7M4Z6_SALEB</name>
<gene>
    <name evidence="2" type="ORF">GI588_18640</name>
    <name evidence="3" type="ORF">GJE24_18825</name>
</gene>
<accession>A0A6X7M4Z6</accession>
<dbReference type="GO" id="GO:0006260">
    <property type="term" value="P:DNA replication"/>
    <property type="evidence" value="ECO:0007669"/>
    <property type="project" value="InterPro"/>
</dbReference>
<dbReference type="EMBL" id="DAAGLD010000050">
    <property type="protein sequence ID" value="HAB3517230.1"/>
    <property type="molecule type" value="Genomic_DNA"/>
</dbReference>
<reference evidence="2" key="1">
    <citation type="journal article" date="2018" name="Genome Biol.">
        <title>SKESA: strategic k-mer extension for scrupulous assemblies.</title>
        <authorList>
            <person name="Souvorov A."/>
            <person name="Agarwala R."/>
            <person name="Lipman D.J."/>
        </authorList>
    </citation>
    <scope>NUCLEOTIDE SEQUENCE</scope>
    <source>
        <strain evidence="2">Salmonella enterica</strain>
    </source>
</reference>
<dbReference type="SUPFAM" id="SSF46575">
    <property type="entry name" value="DNA polymerase III theta subunit-like"/>
    <property type="match status" value="1"/>
</dbReference>
<reference evidence="2" key="2">
    <citation type="submission" date="2019-05" db="EMBL/GenBank/DDBJ databases">
        <authorList>
            <consortium name="NCBI Pathogen Detection Project"/>
        </authorList>
    </citation>
    <scope>NUCLEOTIDE SEQUENCE</scope>
    <source>
        <strain evidence="2">Salmonella enterica</strain>
    </source>
</reference>
<sequence length="103" mass="11797">MAARPGKCQLSLAAMIDNAIDSKAIGRFLIGYVEECWPGMTVKDSREKDRIMPHQAGRQQPVALREYLRKTVINYRQQSQTQPEGKDPIYQKDDLPYTRPVFA</sequence>
<dbReference type="GO" id="GO:0003887">
    <property type="term" value="F:DNA-directed DNA polymerase activity"/>
    <property type="evidence" value="ECO:0007669"/>
    <property type="project" value="InterPro"/>
</dbReference>
<feature type="compositionally biased region" description="Basic and acidic residues" evidence="1">
    <location>
        <begin position="84"/>
        <end position="96"/>
    </location>
</feature>
<organism evidence="2">
    <name type="scientific">Salmonella enterica subsp. enterica serovar Java</name>
    <dbReference type="NCBI Taxonomy" id="224729"/>
    <lineage>
        <taxon>Bacteria</taxon>
        <taxon>Pseudomonadati</taxon>
        <taxon>Pseudomonadota</taxon>
        <taxon>Gammaproteobacteria</taxon>
        <taxon>Enterobacterales</taxon>
        <taxon>Enterobacteriaceae</taxon>
        <taxon>Salmonella</taxon>
    </lineage>
</organism>
<dbReference type="InterPro" id="IPR036745">
    <property type="entry name" value="PolIII_theta_sf"/>
</dbReference>
<dbReference type="Gene3D" id="1.20.58.250">
    <property type="entry name" value="DNA polymerase III-theta"/>
    <property type="match status" value="1"/>
</dbReference>
<proteinExistence type="predicted"/>
<evidence type="ECO:0000313" key="3">
    <source>
        <dbReference type="EMBL" id="HAB3517230.1"/>
    </source>
</evidence>
<comment type="caution">
    <text evidence="2">The sequence shown here is derived from an EMBL/GenBank/DDBJ whole genome shotgun (WGS) entry which is preliminary data.</text>
</comment>
<evidence type="ECO:0000313" key="2">
    <source>
        <dbReference type="EMBL" id="HAB1454741.1"/>
    </source>
</evidence>
<dbReference type="AlphaFoldDB" id="A0A6X7M4Z6"/>